<feature type="coiled-coil region" evidence="1">
    <location>
        <begin position="529"/>
        <end position="556"/>
    </location>
</feature>
<feature type="coiled-coil region" evidence="1">
    <location>
        <begin position="131"/>
        <end position="188"/>
    </location>
</feature>
<evidence type="ECO:0000313" key="4">
    <source>
        <dbReference type="Proteomes" id="UP001162131"/>
    </source>
</evidence>
<accession>A0AAU9IJU9</accession>
<reference evidence="3" key="1">
    <citation type="submission" date="2021-09" db="EMBL/GenBank/DDBJ databases">
        <authorList>
            <consortium name="AG Swart"/>
            <person name="Singh M."/>
            <person name="Singh A."/>
            <person name="Seah K."/>
            <person name="Emmerich C."/>
        </authorList>
    </citation>
    <scope>NUCLEOTIDE SEQUENCE</scope>
    <source>
        <strain evidence="3">ATCC30299</strain>
    </source>
</reference>
<evidence type="ECO:0000313" key="3">
    <source>
        <dbReference type="EMBL" id="CAG9315095.1"/>
    </source>
</evidence>
<name>A0AAU9IJU9_9CILI</name>
<organism evidence="3 4">
    <name type="scientific">Blepharisma stoltei</name>
    <dbReference type="NCBI Taxonomy" id="1481888"/>
    <lineage>
        <taxon>Eukaryota</taxon>
        <taxon>Sar</taxon>
        <taxon>Alveolata</taxon>
        <taxon>Ciliophora</taxon>
        <taxon>Postciliodesmatophora</taxon>
        <taxon>Heterotrichea</taxon>
        <taxon>Heterotrichida</taxon>
        <taxon>Blepharismidae</taxon>
        <taxon>Blepharisma</taxon>
    </lineage>
</organism>
<feature type="compositionally biased region" description="Basic and acidic residues" evidence="2">
    <location>
        <begin position="50"/>
        <end position="66"/>
    </location>
</feature>
<feature type="coiled-coil region" evidence="1">
    <location>
        <begin position="368"/>
        <end position="479"/>
    </location>
</feature>
<comment type="caution">
    <text evidence="3">The sequence shown here is derived from an EMBL/GenBank/DDBJ whole genome shotgun (WGS) entry which is preliminary data.</text>
</comment>
<feature type="coiled-coil region" evidence="1">
    <location>
        <begin position="228"/>
        <end position="330"/>
    </location>
</feature>
<keyword evidence="1" id="KW-0175">Coiled coil</keyword>
<dbReference type="AlphaFoldDB" id="A0AAU9IJU9"/>
<evidence type="ECO:0000256" key="1">
    <source>
        <dbReference type="SAM" id="Coils"/>
    </source>
</evidence>
<feature type="region of interest" description="Disordered" evidence="2">
    <location>
        <begin position="1"/>
        <end position="66"/>
    </location>
</feature>
<protein>
    <submittedName>
        <fullName evidence="3">Uncharacterized protein</fullName>
    </submittedName>
</protein>
<sequence length="558" mass="65942">MHRERSPDIYSRNYRQLTPPPAYSSSRSKLHEPKKKIGAGGSYAKSMNQHKYEEQRSSDIDSLREVEQRLQESEEYLLSRQQYNASRQYNPRGFSFSGLLSEDTFPRLAKLEEVLKESAQDLKDQGMDLLREQKEIELKEQTLNLRSEKLRDKENKLQDIEYEVNWKEKEIIKQQKELENKAQKIDKEHGKIICKTIANEIVWNAMFEIVNRKELAIASRDKACILAFDKMKKTTEKVEHLKRQLEQEALKVIDTKYKLEQQEKEILAAQEAALKESKIFGDGNIDKALRKREELIKQKETAYNEKIRKLAQKQTELETKERQLQLKEKVIFDGTPQKRTPSKSPVRDDTFKKEKLLQDRELAIKKREDELLQEDAALEERRKKLTQNWEKMIGRIDNLHKLESKTGASKDEIEQKKQEFLNFKKEEENKLKNWETSLQNQESALLIKQKRAEERIKKIKDKEKTLEAREEEIKHKEVEFEVKLKEIMGKVEASKMASVGSVGEEDEASRYQTLAEDLSDFAEQFLRRQNQRRQEIDEISKEKQQLSQKLTDILSELE</sequence>
<gene>
    <name evidence="3" type="ORF">BSTOLATCC_MIC12870</name>
</gene>
<dbReference type="Proteomes" id="UP001162131">
    <property type="component" value="Unassembled WGS sequence"/>
</dbReference>
<evidence type="ECO:0000256" key="2">
    <source>
        <dbReference type="SAM" id="MobiDB-lite"/>
    </source>
</evidence>
<keyword evidence="4" id="KW-1185">Reference proteome</keyword>
<proteinExistence type="predicted"/>
<dbReference type="EMBL" id="CAJZBQ010000013">
    <property type="protein sequence ID" value="CAG9315095.1"/>
    <property type="molecule type" value="Genomic_DNA"/>
</dbReference>